<dbReference type="GO" id="GO:0015074">
    <property type="term" value="P:DNA integration"/>
    <property type="evidence" value="ECO:0007669"/>
    <property type="project" value="InterPro"/>
</dbReference>
<dbReference type="Pfam" id="PF17919">
    <property type="entry name" value="RT_RNaseH_2"/>
    <property type="match status" value="1"/>
</dbReference>
<dbReference type="Pfam" id="PF00078">
    <property type="entry name" value="RVT_1"/>
    <property type="match status" value="1"/>
</dbReference>
<dbReference type="InterPro" id="IPR043502">
    <property type="entry name" value="DNA/RNA_pol_sf"/>
</dbReference>
<dbReference type="PROSITE" id="PS50994">
    <property type="entry name" value="INTEGRASE"/>
    <property type="match status" value="1"/>
</dbReference>
<dbReference type="PROSITE" id="PS50879">
    <property type="entry name" value="RNASE_H_1"/>
    <property type="match status" value="1"/>
</dbReference>
<dbReference type="Gene3D" id="1.10.340.70">
    <property type="match status" value="1"/>
</dbReference>
<dbReference type="InterPro" id="IPR001584">
    <property type="entry name" value="Integrase_cat-core"/>
</dbReference>
<feature type="region of interest" description="Disordered" evidence="1">
    <location>
        <begin position="1"/>
        <end position="72"/>
    </location>
</feature>
<dbReference type="GO" id="GO:0003676">
    <property type="term" value="F:nucleic acid binding"/>
    <property type="evidence" value="ECO:0007669"/>
    <property type="project" value="InterPro"/>
</dbReference>
<feature type="domain" description="RNase H type-1" evidence="2">
    <location>
        <begin position="630"/>
        <end position="759"/>
    </location>
</feature>
<dbReference type="InterPro" id="IPR002156">
    <property type="entry name" value="RNaseH_domain"/>
</dbReference>
<dbReference type="AlphaFoldDB" id="A0AAV5MNK3"/>
<evidence type="ECO:0000313" key="4">
    <source>
        <dbReference type="EMBL" id="GKV50007.1"/>
    </source>
</evidence>
<dbReference type="PANTHER" id="PTHR48475:SF2">
    <property type="entry name" value="RIBONUCLEASE H"/>
    <property type="match status" value="1"/>
</dbReference>
<dbReference type="Gene3D" id="3.30.70.270">
    <property type="match status" value="2"/>
</dbReference>
<dbReference type="InterPro" id="IPR012337">
    <property type="entry name" value="RNaseH-like_sf"/>
</dbReference>
<dbReference type="SUPFAM" id="SSF53098">
    <property type="entry name" value="Ribonuclease H-like"/>
    <property type="match status" value="2"/>
</dbReference>
<feature type="compositionally biased region" description="Basic and acidic residues" evidence="1">
    <location>
        <begin position="57"/>
        <end position="72"/>
    </location>
</feature>
<dbReference type="InterPro" id="IPR036397">
    <property type="entry name" value="RNaseH_sf"/>
</dbReference>
<evidence type="ECO:0000259" key="3">
    <source>
        <dbReference type="PROSITE" id="PS50994"/>
    </source>
</evidence>
<feature type="domain" description="Integrase catalytic" evidence="3">
    <location>
        <begin position="919"/>
        <end position="1078"/>
    </location>
</feature>
<dbReference type="Gene3D" id="3.10.10.10">
    <property type="entry name" value="HIV Type 1 Reverse Transcriptase, subunit A, domain 1"/>
    <property type="match status" value="1"/>
</dbReference>
<dbReference type="CDD" id="cd09274">
    <property type="entry name" value="RNase_HI_RT_Ty3"/>
    <property type="match status" value="1"/>
</dbReference>
<organism evidence="4 5">
    <name type="scientific">Rubroshorea leprosula</name>
    <dbReference type="NCBI Taxonomy" id="152421"/>
    <lineage>
        <taxon>Eukaryota</taxon>
        <taxon>Viridiplantae</taxon>
        <taxon>Streptophyta</taxon>
        <taxon>Embryophyta</taxon>
        <taxon>Tracheophyta</taxon>
        <taxon>Spermatophyta</taxon>
        <taxon>Magnoliopsida</taxon>
        <taxon>eudicotyledons</taxon>
        <taxon>Gunneridae</taxon>
        <taxon>Pentapetalae</taxon>
        <taxon>rosids</taxon>
        <taxon>malvids</taxon>
        <taxon>Malvales</taxon>
        <taxon>Dipterocarpaceae</taxon>
        <taxon>Rubroshorea</taxon>
    </lineage>
</organism>
<dbReference type="Gene3D" id="3.30.420.10">
    <property type="entry name" value="Ribonuclease H-like superfamily/Ribonuclease H"/>
    <property type="match status" value="2"/>
</dbReference>
<dbReference type="Pfam" id="PF17921">
    <property type="entry name" value="Integrase_H2C2"/>
    <property type="match status" value="1"/>
</dbReference>
<name>A0AAV5MNK3_9ROSI</name>
<dbReference type="Pfam" id="PF00665">
    <property type="entry name" value="rve"/>
    <property type="match status" value="1"/>
</dbReference>
<dbReference type="InterPro" id="IPR041588">
    <property type="entry name" value="Integrase_H2C2"/>
</dbReference>
<dbReference type="InterPro" id="IPR000477">
    <property type="entry name" value="RT_dom"/>
</dbReference>
<dbReference type="InterPro" id="IPR041577">
    <property type="entry name" value="RT_RNaseH_2"/>
</dbReference>
<evidence type="ECO:0000313" key="5">
    <source>
        <dbReference type="Proteomes" id="UP001054252"/>
    </source>
</evidence>
<gene>
    <name evidence="4" type="ORF">SLEP1_g56725</name>
</gene>
<proteinExistence type="predicted"/>
<dbReference type="Proteomes" id="UP001054252">
    <property type="component" value="Unassembled WGS sequence"/>
</dbReference>
<reference evidence="4 5" key="1">
    <citation type="journal article" date="2021" name="Commun. Biol.">
        <title>The genome of Shorea leprosula (Dipterocarpaceae) highlights the ecological relevance of drought in aseasonal tropical rainforests.</title>
        <authorList>
            <person name="Ng K.K.S."/>
            <person name="Kobayashi M.J."/>
            <person name="Fawcett J.A."/>
            <person name="Hatakeyama M."/>
            <person name="Paape T."/>
            <person name="Ng C.H."/>
            <person name="Ang C.C."/>
            <person name="Tnah L.H."/>
            <person name="Lee C.T."/>
            <person name="Nishiyama T."/>
            <person name="Sese J."/>
            <person name="O'Brien M.J."/>
            <person name="Copetti D."/>
            <person name="Mohd Noor M.I."/>
            <person name="Ong R.C."/>
            <person name="Putra M."/>
            <person name="Sireger I.Z."/>
            <person name="Indrioko S."/>
            <person name="Kosugi Y."/>
            <person name="Izuno A."/>
            <person name="Isagi Y."/>
            <person name="Lee S.L."/>
            <person name="Shimizu K.K."/>
        </authorList>
    </citation>
    <scope>NUCLEOTIDE SEQUENCE [LARGE SCALE GENOMIC DNA]</scope>
    <source>
        <strain evidence="4">214</strain>
    </source>
</reference>
<evidence type="ECO:0000259" key="2">
    <source>
        <dbReference type="PROSITE" id="PS50879"/>
    </source>
</evidence>
<protein>
    <submittedName>
        <fullName evidence="4">Uncharacterized protein</fullName>
    </submittedName>
</protein>
<accession>A0AAV5MNK3</accession>
<dbReference type="SUPFAM" id="SSF56672">
    <property type="entry name" value="DNA/RNA polymerases"/>
    <property type="match status" value="1"/>
</dbReference>
<dbReference type="EMBL" id="BPVZ01000332">
    <property type="protein sequence ID" value="GKV50007.1"/>
    <property type="molecule type" value="Genomic_DNA"/>
</dbReference>
<dbReference type="InterPro" id="IPR043128">
    <property type="entry name" value="Rev_trsase/Diguanyl_cyclase"/>
</dbReference>
<dbReference type="GO" id="GO:0004523">
    <property type="term" value="F:RNA-DNA hybrid ribonuclease activity"/>
    <property type="evidence" value="ECO:0007669"/>
    <property type="project" value="InterPro"/>
</dbReference>
<keyword evidence="5" id="KW-1185">Reference proteome</keyword>
<sequence>MVRTFTGGRPPRNEMDEQEDVQVSEPGLNDFGPMPRNLFSQIPIGTRQRPSRPHISQQERPERSTEPARTTELEERTRVLEMAMAFNAILGRATLCELKAVISQPHLCMKFPTPQGVGVLKGNQRMARACYQDTFKKVELAAVSASTEAHKPTQLEPVEPVETVPLNLDVPERTVKIGTKLTEEERAGLLEFLRTNQDVFAWTTDEMPSIPAELTVHKLSTDPTRRPVAGFIRRVEYSEWVSNPVLVKKPNGKWRMCIDFTNLNDACPKDPHPLPNVEKLVERAAGHERMSFLDSSSGYHQVQRLLDDQEKTAFYAGDAIYCYVMMPFGLKNAGATYQKLVQIIFKLQIGRNIEVYVDDMIVTSVRAEDHIDDLDETFQNLRRAQMKLNPLKCTFAVESGKFLGYVVSKKGIEVNPEKVEAVQQMEPPKTVKDVQRLTGRVAVLHRFIARSAERCLPFFKALREPKNFQWTEACQQAFDELKLYLASAPLLSKPVDGESLYLYLGVTAEAISSVLLREENKNQKPICYVSKVLQGAEQNYPVAEKAAFALVYTARKLRAYFQSHQIVVYTDLPLRKILQKPELSGRLIGWSVKLSEYDLKFQPRTTIKGQAIADFLVECISATEKDKALDYPAWVLYVDGAANVEGSGAGAVLIGPNGFKSEHALRFKFQTTNNAAEYEALIYGLKLASELKVQSIQIFSDSQLVVGQVNGSCEVRDPQLGRYTSVVNSLKLRFASFQIDKIPRADNHRADELSKLASSRDFNPQRSTIVEVLDAPSYTDFTVECQLLSTDPTTPSWTTPLINYLQSGELPADLSAAKLVKRKAAHFTLLDNKLYKRAASMPLLRCLTPYEAEYVVREVHEGVCGMHIGGRTLARKLLRHGYYWPTMVEDAQNYVKRCLTCQFNADDIHMPGEMLSSLASPWPFAQWGVNLLGPFIKGKGGCTFLVVAVDYFTKWIEAKSLSTTTERKIEEFLFNSILCRFGIPRRIIADNGPQFRAAALKSFCNDYGVELVLTSVYTPQSNGQAESANKIVLRGLKTRVLAAHSNWVDELDKVLWSCRTTPSSATGETPFSLAYGAEAVIPVEVGLPSDRSDRHDDQNNEQLLRENLDFVEEVREMSRIRNMAHQSRVAKFYNKRVQAHQFQVGDLVLRKAGLTNTHSHMGKLAPNWEGPYMVVRVKRPGSYVLADIHGHQLPYLWNVQNLRKFYS</sequence>
<dbReference type="CDD" id="cd01647">
    <property type="entry name" value="RT_LTR"/>
    <property type="match status" value="1"/>
</dbReference>
<evidence type="ECO:0000256" key="1">
    <source>
        <dbReference type="SAM" id="MobiDB-lite"/>
    </source>
</evidence>
<dbReference type="Pfam" id="PF13456">
    <property type="entry name" value="RVT_3"/>
    <property type="match status" value="1"/>
</dbReference>
<dbReference type="CDD" id="cd09279">
    <property type="entry name" value="RNase_HI_like"/>
    <property type="match status" value="1"/>
</dbReference>
<dbReference type="PANTHER" id="PTHR48475">
    <property type="entry name" value="RIBONUCLEASE H"/>
    <property type="match status" value="1"/>
</dbReference>
<comment type="caution">
    <text evidence="4">The sequence shown here is derived from an EMBL/GenBank/DDBJ whole genome shotgun (WGS) entry which is preliminary data.</text>
</comment>